<dbReference type="RefSeq" id="WP_008487269.1">
    <property type="nucleotide sequence ID" value="NZ_AMRG01000002.1"/>
</dbReference>
<feature type="transmembrane region" description="Helical" evidence="1">
    <location>
        <begin position="83"/>
        <end position="102"/>
    </location>
</feature>
<dbReference type="InterPro" id="IPR021813">
    <property type="entry name" value="DUF3392"/>
</dbReference>
<dbReference type="Pfam" id="PF11872">
    <property type="entry name" value="DUF3392"/>
    <property type="match status" value="1"/>
</dbReference>
<dbReference type="PATRIC" id="fig|740709.3.peg.301"/>
<protein>
    <recommendedName>
        <fullName evidence="4">DUF3392 domain-containing protein</fullName>
    </recommendedName>
</protein>
<keyword evidence="1" id="KW-1133">Transmembrane helix</keyword>
<keyword evidence="1" id="KW-0812">Transmembrane</keyword>
<dbReference type="OrthoDB" id="6196761at2"/>
<feature type="transmembrane region" description="Helical" evidence="1">
    <location>
        <begin position="49"/>
        <end position="71"/>
    </location>
</feature>
<keyword evidence="3" id="KW-1185">Reference proteome</keyword>
<evidence type="ECO:0000256" key="1">
    <source>
        <dbReference type="SAM" id="Phobius"/>
    </source>
</evidence>
<comment type="caution">
    <text evidence="2">The sequence shown here is derived from an EMBL/GenBank/DDBJ whole genome shotgun (WGS) entry which is preliminary data.</text>
</comment>
<dbReference type="Proteomes" id="UP000014115">
    <property type="component" value="Unassembled WGS sequence"/>
</dbReference>
<evidence type="ECO:0000313" key="3">
    <source>
        <dbReference type="Proteomes" id="UP000014115"/>
    </source>
</evidence>
<accession>K2JTV3</accession>
<evidence type="ECO:0008006" key="4">
    <source>
        <dbReference type="Google" id="ProtNLM"/>
    </source>
</evidence>
<gene>
    <name evidence="2" type="ORF">A10D4_01502</name>
</gene>
<dbReference type="EMBL" id="AMRG01000002">
    <property type="protein sequence ID" value="EKE86876.1"/>
    <property type="molecule type" value="Genomic_DNA"/>
</dbReference>
<sequence>MLLQLANELGMMIRPHLYEFALIIMATLLVIYGNEINQVVRRQVSHWHFIFRTLVFVLVCAFGYGLLLIWLTPWLSSWLHSIPLRYLAVSCIAILLLLGVIAERKRQL</sequence>
<proteinExistence type="predicted"/>
<dbReference type="STRING" id="740709.A10D4_01502"/>
<evidence type="ECO:0000313" key="2">
    <source>
        <dbReference type="EMBL" id="EKE86876.1"/>
    </source>
</evidence>
<dbReference type="AlphaFoldDB" id="K2JTV3"/>
<organism evidence="2 3">
    <name type="scientific">Idiomarina xiamenensis 10-D-4</name>
    <dbReference type="NCBI Taxonomy" id="740709"/>
    <lineage>
        <taxon>Bacteria</taxon>
        <taxon>Pseudomonadati</taxon>
        <taxon>Pseudomonadota</taxon>
        <taxon>Gammaproteobacteria</taxon>
        <taxon>Alteromonadales</taxon>
        <taxon>Idiomarinaceae</taxon>
        <taxon>Idiomarina</taxon>
    </lineage>
</organism>
<name>K2JTV3_9GAMM</name>
<keyword evidence="1" id="KW-0472">Membrane</keyword>
<feature type="transmembrane region" description="Helical" evidence="1">
    <location>
        <begin position="20"/>
        <end position="37"/>
    </location>
</feature>
<reference evidence="2 3" key="1">
    <citation type="journal article" date="2012" name="J. Bacteriol.">
        <title>Genome Sequence of Idiomarina xiamenensis Type Strain 10-D-4.</title>
        <authorList>
            <person name="Lai Q."/>
            <person name="Wang L."/>
            <person name="Wang W."/>
            <person name="Shao Z."/>
        </authorList>
    </citation>
    <scope>NUCLEOTIDE SEQUENCE [LARGE SCALE GENOMIC DNA]</scope>
    <source>
        <strain evidence="2 3">10-D-4</strain>
    </source>
</reference>
<dbReference type="eggNOG" id="ENOG5032Z0A">
    <property type="taxonomic scope" value="Bacteria"/>
</dbReference>